<keyword evidence="7" id="KW-0963">Cytoplasm</keyword>
<evidence type="ECO:0000313" key="14">
    <source>
        <dbReference type="Proteomes" id="UP000011910"/>
    </source>
</evidence>
<dbReference type="PANTHER" id="PTHR42698">
    <property type="entry name" value="GTPASE ERA"/>
    <property type="match status" value="1"/>
</dbReference>
<gene>
    <name evidence="7 13" type="primary">era</name>
    <name evidence="13" type="ORF">ADICEAN_02692</name>
</gene>
<evidence type="ECO:0000256" key="2">
    <source>
        <dbReference type="ARBA" id="ARBA00020484"/>
    </source>
</evidence>
<dbReference type="NCBIfam" id="NF000908">
    <property type="entry name" value="PRK00089.1"/>
    <property type="match status" value="1"/>
</dbReference>
<dbReference type="CDD" id="cd22534">
    <property type="entry name" value="KH-II_Era"/>
    <property type="match status" value="1"/>
</dbReference>
<protein>
    <recommendedName>
        <fullName evidence="2 7">GTPase Era</fullName>
    </recommendedName>
</protein>
<feature type="region of interest" description="G2" evidence="8">
    <location>
        <begin position="61"/>
        <end position="65"/>
    </location>
</feature>
<dbReference type="InterPro" id="IPR005662">
    <property type="entry name" value="GTPase_Era-like"/>
</dbReference>
<dbReference type="FunFam" id="3.30.300.20:FF:000003">
    <property type="entry name" value="GTPase Era"/>
    <property type="match status" value="1"/>
</dbReference>
<evidence type="ECO:0000256" key="9">
    <source>
        <dbReference type="RuleBase" id="RU003761"/>
    </source>
</evidence>
<evidence type="ECO:0000256" key="8">
    <source>
        <dbReference type="PROSITE-ProRule" id="PRU01050"/>
    </source>
</evidence>
<dbReference type="InterPro" id="IPR006073">
    <property type="entry name" value="GTP-bd"/>
</dbReference>
<dbReference type="EMBL" id="AODQ01000070">
    <property type="protein sequence ID" value="EMR02177.1"/>
    <property type="molecule type" value="Genomic_DNA"/>
</dbReference>
<keyword evidence="7" id="KW-0699">rRNA-binding</keyword>
<dbReference type="GO" id="GO:0070181">
    <property type="term" value="F:small ribosomal subunit rRNA binding"/>
    <property type="evidence" value="ECO:0007669"/>
    <property type="project" value="UniProtKB-UniRule"/>
</dbReference>
<keyword evidence="3 7" id="KW-0690">Ribosome biogenesis</keyword>
<dbReference type="GO" id="GO:0000028">
    <property type="term" value="P:ribosomal small subunit assembly"/>
    <property type="evidence" value="ECO:0007669"/>
    <property type="project" value="TreeGrafter"/>
</dbReference>
<dbReference type="NCBIfam" id="TIGR00231">
    <property type="entry name" value="small_GTP"/>
    <property type="match status" value="1"/>
</dbReference>
<dbReference type="PRINTS" id="PR00449">
    <property type="entry name" value="RASTRNSFRMNG"/>
</dbReference>
<keyword evidence="7" id="KW-0472">Membrane</keyword>
<dbReference type="eggNOG" id="COG1159">
    <property type="taxonomic scope" value="Bacteria"/>
</dbReference>
<dbReference type="GO" id="GO:0003924">
    <property type="term" value="F:GTPase activity"/>
    <property type="evidence" value="ECO:0007669"/>
    <property type="project" value="UniProtKB-UniRule"/>
</dbReference>
<dbReference type="OrthoDB" id="9805918at2"/>
<evidence type="ECO:0000256" key="1">
    <source>
        <dbReference type="ARBA" id="ARBA00007921"/>
    </source>
</evidence>
<name>M7N4F7_9BACT</name>
<evidence type="ECO:0000256" key="5">
    <source>
        <dbReference type="ARBA" id="ARBA00022884"/>
    </source>
</evidence>
<dbReference type="Gene3D" id="3.30.300.20">
    <property type="match status" value="1"/>
</dbReference>
<keyword evidence="7" id="KW-1003">Cell membrane</keyword>
<dbReference type="Gene3D" id="3.40.50.300">
    <property type="entry name" value="P-loop containing nucleotide triphosphate hydrolases"/>
    <property type="match status" value="1"/>
</dbReference>
<evidence type="ECO:0000256" key="6">
    <source>
        <dbReference type="ARBA" id="ARBA00023134"/>
    </source>
</evidence>
<comment type="subunit">
    <text evidence="7">Monomer.</text>
</comment>
<evidence type="ECO:0000256" key="10">
    <source>
        <dbReference type="SAM" id="MobiDB-lite"/>
    </source>
</evidence>
<dbReference type="NCBIfam" id="TIGR00436">
    <property type="entry name" value="era"/>
    <property type="match status" value="1"/>
</dbReference>
<dbReference type="GO" id="GO:0005525">
    <property type="term" value="F:GTP binding"/>
    <property type="evidence" value="ECO:0007669"/>
    <property type="project" value="UniProtKB-UniRule"/>
</dbReference>
<dbReference type="SUPFAM" id="SSF54814">
    <property type="entry name" value="Prokaryotic type KH domain (KH-domain type II)"/>
    <property type="match status" value="1"/>
</dbReference>
<evidence type="ECO:0000256" key="4">
    <source>
        <dbReference type="ARBA" id="ARBA00022741"/>
    </source>
</evidence>
<dbReference type="GO" id="GO:0005886">
    <property type="term" value="C:plasma membrane"/>
    <property type="evidence" value="ECO:0007669"/>
    <property type="project" value="UniProtKB-SubCell"/>
</dbReference>
<dbReference type="InterPro" id="IPR005225">
    <property type="entry name" value="Small_GTP-bd"/>
</dbReference>
<feature type="region of interest" description="Disordered" evidence="10">
    <location>
        <begin position="1"/>
        <end position="23"/>
    </location>
</feature>
<evidence type="ECO:0000259" key="11">
    <source>
        <dbReference type="PROSITE" id="PS50823"/>
    </source>
</evidence>
<dbReference type="Pfam" id="PF07650">
    <property type="entry name" value="KH_2"/>
    <property type="match status" value="1"/>
</dbReference>
<dbReference type="InterPro" id="IPR015946">
    <property type="entry name" value="KH_dom-like_a/b"/>
</dbReference>
<keyword evidence="6 7" id="KW-0342">GTP-binding</keyword>
<dbReference type="CDD" id="cd04163">
    <property type="entry name" value="Era"/>
    <property type="match status" value="1"/>
</dbReference>
<accession>M7N4F7</accession>
<dbReference type="Pfam" id="PF01926">
    <property type="entry name" value="MMR_HSR1"/>
    <property type="match status" value="1"/>
</dbReference>
<comment type="similarity">
    <text evidence="1 7 8 9">Belongs to the TRAFAC class TrmE-Era-EngA-EngB-Septin-like GTPase superfamily. Era GTPase family.</text>
</comment>
<comment type="subcellular location">
    <subcellularLocation>
        <location evidence="7">Cytoplasm</location>
    </subcellularLocation>
    <subcellularLocation>
        <location evidence="7">Cell membrane</location>
        <topology evidence="7">Peripheral membrane protein</topology>
    </subcellularLocation>
</comment>
<dbReference type="GO" id="GO:0005829">
    <property type="term" value="C:cytosol"/>
    <property type="evidence" value="ECO:0007669"/>
    <property type="project" value="TreeGrafter"/>
</dbReference>
<dbReference type="InterPro" id="IPR009019">
    <property type="entry name" value="KH_sf_prok-type"/>
</dbReference>
<feature type="region of interest" description="G1" evidence="8">
    <location>
        <begin position="35"/>
        <end position="42"/>
    </location>
</feature>
<comment type="caution">
    <text evidence="13">The sequence shown here is derived from an EMBL/GenBank/DDBJ whole genome shotgun (WGS) entry which is preliminary data.</text>
</comment>
<feature type="region of interest" description="G3" evidence="8">
    <location>
        <begin position="82"/>
        <end position="85"/>
    </location>
</feature>
<evidence type="ECO:0000313" key="13">
    <source>
        <dbReference type="EMBL" id="EMR02177.1"/>
    </source>
</evidence>
<dbReference type="SUPFAM" id="SSF52540">
    <property type="entry name" value="P-loop containing nucleoside triphosphate hydrolases"/>
    <property type="match status" value="1"/>
</dbReference>
<dbReference type="Proteomes" id="UP000011910">
    <property type="component" value="Unassembled WGS sequence"/>
</dbReference>
<comment type="function">
    <text evidence="7">An essential GTPase that binds both GDP and GTP, with rapid nucleotide exchange. Plays a role in 16S rRNA processing and 30S ribosomal subunit biogenesis and possibly also in cell cycle regulation and energy metabolism.</text>
</comment>
<keyword evidence="14" id="KW-1185">Reference proteome</keyword>
<dbReference type="STRING" id="1279009.ADICEAN_02692"/>
<feature type="domain" description="Era-type G" evidence="12">
    <location>
        <begin position="27"/>
        <end position="193"/>
    </location>
</feature>
<dbReference type="RefSeq" id="WP_009196081.1">
    <property type="nucleotide sequence ID" value="NZ_AODQ01000070.1"/>
</dbReference>
<organism evidence="13 14">
    <name type="scientific">Cesiribacter andamanensis AMV16</name>
    <dbReference type="NCBI Taxonomy" id="1279009"/>
    <lineage>
        <taxon>Bacteria</taxon>
        <taxon>Pseudomonadati</taxon>
        <taxon>Bacteroidota</taxon>
        <taxon>Cytophagia</taxon>
        <taxon>Cytophagales</taxon>
        <taxon>Cesiribacteraceae</taxon>
        <taxon>Cesiribacter</taxon>
    </lineage>
</organism>
<dbReference type="PROSITE" id="PS51713">
    <property type="entry name" value="G_ERA"/>
    <property type="match status" value="1"/>
</dbReference>
<feature type="binding site" evidence="7">
    <location>
        <begin position="82"/>
        <end position="86"/>
    </location>
    <ligand>
        <name>GTP</name>
        <dbReference type="ChEBI" id="CHEBI:37565"/>
    </ligand>
</feature>
<keyword evidence="5 7" id="KW-0694">RNA-binding</keyword>
<evidence type="ECO:0000256" key="3">
    <source>
        <dbReference type="ARBA" id="ARBA00022517"/>
    </source>
</evidence>
<sequence length="317" mass="36064">MQEDPQPTDSSPEPQPTPQPAYTEKHKAGFVGIVGKPNVGKSTLMNQMVGERLSIITAKAQTTRHRIMGMLNGPDYQIIYSDTPGILKPQYELHKSMMRFVKDSLEDSDVILFVTELGETYSPEDESLNVLRRTQAPVLLLINKVDQAKGNEVPLKVREWEESGIATEVIPISARDGLNIGKVFDSIVARLPQHPPFFPKDELTDKPERFFAAEIIREKIFVNYKKEVPYSTEVVIESFKEEEDIIRIRAEIYVERQSQKGIIIGKAGESLKKVGMQARADMEAFFAKQVHLETFVKVQSDWRKKELSLNRFGYNPK</sequence>
<feature type="binding site" evidence="7">
    <location>
        <begin position="143"/>
        <end position="146"/>
    </location>
    <ligand>
        <name>GTP</name>
        <dbReference type="ChEBI" id="CHEBI:37565"/>
    </ligand>
</feature>
<dbReference type="InterPro" id="IPR027417">
    <property type="entry name" value="P-loop_NTPase"/>
</dbReference>
<dbReference type="PROSITE" id="PS50823">
    <property type="entry name" value="KH_TYPE_2"/>
    <property type="match status" value="1"/>
</dbReference>
<reference evidence="13 14" key="1">
    <citation type="journal article" date="2013" name="Genome Announc.">
        <title>Draft Genome Sequence of Cesiribacter andamanensis Strain AMV16T, Isolated from a Soil Sample from a Mud Volcano in the Andaman Islands, India.</title>
        <authorList>
            <person name="Shivaji S."/>
            <person name="Ara S."/>
            <person name="Begum Z."/>
            <person name="Srinivas T.N."/>
            <person name="Singh A."/>
            <person name="Kumar Pinnaka A."/>
        </authorList>
    </citation>
    <scope>NUCLEOTIDE SEQUENCE [LARGE SCALE GENOMIC DNA]</scope>
    <source>
        <strain evidence="13 14">AMV16</strain>
    </source>
</reference>
<dbReference type="HAMAP" id="MF_00367">
    <property type="entry name" value="GTPase_Era"/>
    <property type="match status" value="1"/>
</dbReference>
<dbReference type="PANTHER" id="PTHR42698:SF1">
    <property type="entry name" value="GTPASE ERA, MITOCHONDRIAL"/>
    <property type="match status" value="1"/>
</dbReference>
<evidence type="ECO:0000256" key="7">
    <source>
        <dbReference type="HAMAP-Rule" id="MF_00367"/>
    </source>
</evidence>
<feature type="compositionally biased region" description="Polar residues" evidence="10">
    <location>
        <begin position="1"/>
        <end position="12"/>
    </location>
</feature>
<keyword evidence="4 7" id="KW-0547">Nucleotide-binding</keyword>
<evidence type="ECO:0000259" key="12">
    <source>
        <dbReference type="PROSITE" id="PS51713"/>
    </source>
</evidence>
<feature type="binding site" evidence="7">
    <location>
        <begin position="35"/>
        <end position="42"/>
    </location>
    <ligand>
        <name>GTP</name>
        <dbReference type="ChEBI" id="CHEBI:37565"/>
    </ligand>
</feature>
<dbReference type="GO" id="GO:0043024">
    <property type="term" value="F:ribosomal small subunit binding"/>
    <property type="evidence" value="ECO:0007669"/>
    <property type="project" value="TreeGrafter"/>
</dbReference>
<proteinExistence type="inferred from homology"/>
<feature type="domain" description="KH type-2" evidence="11">
    <location>
        <begin position="216"/>
        <end position="300"/>
    </location>
</feature>
<feature type="region of interest" description="G4" evidence="8">
    <location>
        <begin position="143"/>
        <end position="146"/>
    </location>
</feature>
<dbReference type="AlphaFoldDB" id="M7N4F7"/>
<dbReference type="PATRIC" id="fig|1279009.4.peg.2730"/>
<feature type="region of interest" description="G5" evidence="8">
    <location>
        <begin position="172"/>
        <end position="174"/>
    </location>
</feature>
<dbReference type="InterPro" id="IPR030388">
    <property type="entry name" value="G_ERA_dom"/>
</dbReference>
<dbReference type="InterPro" id="IPR004044">
    <property type="entry name" value="KH_dom_type_2"/>
</dbReference>